<protein>
    <submittedName>
        <fullName evidence="1">Uncharacterized protein</fullName>
    </submittedName>
</protein>
<dbReference type="AlphaFoldDB" id="A0A9W8SDC8"/>
<name>A0A9W8SDC8_9HYPO</name>
<dbReference type="EMBL" id="JAOQAZ010000002">
    <property type="protein sequence ID" value="KAJ4270194.1"/>
    <property type="molecule type" value="Genomic_DNA"/>
</dbReference>
<sequence>MPNVIDVNIGHLPLLDSFLAHLHTHIEDMELDWVIRTHSMYKELREMVRPLPVDNDVLDDMEYFD</sequence>
<dbReference type="Proteomes" id="UP001152049">
    <property type="component" value="Unassembled WGS sequence"/>
</dbReference>
<comment type="caution">
    <text evidence="1">The sequence shown here is derived from an EMBL/GenBank/DDBJ whole genome shotgun (WGS) entry which is preliminary data.</text>
</comment>
<keyword evidence="2" id="KW-1185">Reference proteome</keyword>
<proteinExistence type="predicted"/>
<gene>
    <name evidence="1" type="ORF">NW762_001870</name>
</gene>
<accession>A0A9W8SDC8</accession>
<reference evidence="1" key="1">
    <citation type="submission" date="2022-09" db="EMBL/GenBank/DDBJ databases">
        <title>Fusarium specimens isolated from Avocado Roots.</title>
        <authorList>
            <person name="Stajich J."/>
            <person name="Roper C."/>
            <person name="Heimlech-Rivalta G."/>
        </authorList>
    </citation>
    <scope>NUCLEOTIDE SEQUENCE</scope>
    <source>
        <strain evidence="1">CF00136</strain>
    </source>
</reference>
<dbReference type="OrthoDB" id="5102736at2759"/>
<organism evidence="1 2">
    <name type="scientific">Fusarium torreyae</name>
    <dbReference type="NCBI Taxonomy" id="1237075"/>
    <lineage>
        <taxon>Eukaryota</taxon>
        <taxon>Fungi</taxon>
        <taxon>Dikarya</taxon>
        <taxon>Ascomycota</taxon>
        <taxon>Pezizomycotina</taxon>
        <taxon>Sordariomycetes</taxon>
        <taxon>Hypocreomycetidae</taxon>
        <taxon>Hypocreales</taxon>
        <taxon>Nectriaceae</taxon>
        <taxon>Fusarium</taxon>
    </lineage>
</organism>
<evidence type="ECO:0000313" key="1">
    <source>
        <dbReference type="EMBL" id="KAJ4270194.1"/>
    </source>
</evidence>
<evidence type="ECO:0000313" key="2">
    <source>
        <dbReference type="Proteomes" id="UP001152049"/>
    </source>
</evidence>